<keyword evidence="1" id="KW-0472">Membrane</keyword>
<gene>
    <name evidence="3" type="ORF">NST17_20875</name>
</gene>
<keyword evidence="1" id="KW-1133">Transmembrane helix</keyword>
<dbReference type="InterPro" id="IPR036249">
    <property type="entry name" value="Thioredoxin-like_sf"/>
</dbReference>
<dbReference type="Gene3D" id="3.40.30.10">
    <property type="entry name" value="Glutaredoxin"/>
    <property type="match status" value="1"/>
</dbReference>
<keyword evidence="4" id="KW-1185">Reference proteome</keyword>
<feature type="transmembrane region" description="Helical" evidence="1">
    <location>
        <begin position="12"/>
        <end position="34"/>
    </location>
</feature>
<evidence type="ECO:0000256" key="1">
    <source>
        <dbReference type="SAM" id="Phobius"/>
    </source>
</evidence>
<dbReference type="RefSeq" id="WP_342021201.1">
    <property type="nucleotide sequence ID" value="NZ_JBBYAK010000003.1"/>
</dbReference>
<feature type="domain" description="Thioredoxin-like fold" evidence="2">
    <location>
        <begin position="50"/>
        <end position="212"/>
    </location>
</feature>
<sequence>MKSIGKTTKKKLIFSIFVVLIPVIIGLIVLNFTISNNDRTEASIKEGNEETLVYLGKENAKNEILFIFDYSCPYCHQWMKDIYPNIEKEFIETGKAKFRTQSMVYLNEVSLKLSKVDQNLKVHQPDQYYHVFFEIMDNQNFFDIPEDEIDKYISDLAKTYHLKENMLKKDPTIDVINLTRQYTKQYQLEGVPTIIVNGKVINNSFDINEIKAELTD</sequence>
<proteinExistence type="predicted"/>
<dbReference type="InterPro" id="IPR012336">
    <property type="entry name" value="Thioredoxin-like_fold"/>
</dbReference>
<dbReference type="SUPFAM" id="SSF52833">
    <property type="entry name" value="Thioredoxin-like"/>
    <property type="match status" value="1"/>
</dbReference>
<comment type="caution">
    <text evidence="3">The sequence shown here is derived from an EMBL/GenBank/DDBJ whole genome shotgun (WGS) entry which is preliminary data.</text>
</comment>
<organism evidence="3 4">
    <name type="scientific">Caldifermentibacillus hisashii</name>
    <dbReference type="NCBI Taxonomy" id="996558"/>
    <lineage>
        <taxon>Bacteria</taxon>
        <taxon>Bacillati</taxon>
        <taxon>Bacillota</taxon>
        <taxon>Bacilli</taxon>
        <taxon>Bacillales</taxon>
        <taxon>Bacillaceae</taxon>
        <taxon>Caldifermentibacillus</taxon>
    </lineage>
</organism>
<dbReference type="EMBL" id="JBBYAK010000003">
    <property type="protein sequence ID" value="MEL3959610.1"/>
    <property type="molecule type" value="Genomic_DNA"/>
</dbReference>
<keyword evidence="1" id="KW-0812">Transmembrane</keyword>
<protein>
    <submittedName>
        <fullName evidence="3">Thioredoxin domain-containing protein</fullName>
    </submittedName>
</protein>
<accession>A0ABU9K6G0</accession>
<dbReference type="Proteomes" id="UP001459714">
    <property type="component" value="Unassembled WGS sequence"/>
</dbReference>
<reference evidence="3 4" key="1">
    <citation type="submission" date="2024-03" db="EMBL/GenBank/DDBJ databases">
        <title>Bacilli Hybrid Assemblies.</title>
        <authorList>
            <person name="Kovac J."/>
        </authorList>
    </citation>
    <scope>NUCLEOTIDE SEQUENCE [LARGE SCALE GENOMIC DNA]</scope>
    <source>
        <strain evidence="3 4">FSL M8-0022</strain>
    </source>
</reference>
<evidence type="ECO:0000313" key="4">
    <source>
        <dbReference type="Proteomes" id="UP001459714"/>
    </source>
</evidence>
<name>A0ABU9K6G0_9BACI</name>
<dbReference type="Pfam" id="PF13462">
    <property type="entry name" value="Thioredoxin_4"/>
    <property type="match status" value="1"/>
</dbReference>
<evidence type="ECO:0000259" key="2">
    <source>
        <dbReference type="Pfam" id="PF13462"/>
    </source>
</evidence>
<evidence type="ECO:0000313" key="3">
    <source>
        <dbReference type="EMBL" id="MEL3959610.1"/>
    </source>
</evidence>